<evidence type="ECO:0000313" key="1">
    <source>
        <dbReference type="EnsemblMetazoa" id="AALB004496-PA"/>
    </source>
</evidence>
<proteinExistence type="predicted"/>
<accession>A0A182FDA9</accession>
<organism evidence="1 2">
    <name type="scientific">Anopheles albimanus</name>
    <name type="common">New world malaria mosquito</name>
    <dbReference type="NCBI Taxonomy" id="7167"/>
    <lineage>
        <taxon>Eukaryota</taxon>
        <taxon>Metazoa</taxon>
        <taxon>Ecdysozoa</taxon>
        <taxon>Arthropoda</taxon>
        <taxon>Hexapoda</taxon>
        <taxon>Insecta</taxon>
        <taxon>Pterygota</taxon>
        <taxon>Neoptera</taxon>
        <taxon>Endopterygota</taxon>
        <taxon>Diptera</taxon>
        <taxon>Nematocera</taxon>
        <taxon>Culicoidea</taxon>
        <taxon>Culicidae</taxon>
        <taxon>Anophelinae</taxon>
        <taxon>Anopheles</taxon>
    </lineage>
</organism>
<keyword evidence="2" id="KW-1185">Reference proteome</keyword>
<dbReference type="VEuPathDB" id="VectorBase:AALB004496"/>
<name>A0A182FDA9_ANOAL</name>
<protein>
    <submittedName>
        <fullName evidence="1">Uncharacterized protein</fullName>
    </submittedName>
</protein>
<dbReference type="VEuPathDB" id="VectorBase:AALB20_029128"/>
<dbReference type="AlphaFoldDB" id="A0A182FDA9"/>
<sequence length="108" mass="12607">MPSPLLCGYASAALGMAISIVYFGLHNVRQQRMQRLVLEREVVHHLYARHRMRQMNRKYANSYSSKLIKRRLLNKINQLRPRIHLRSAMPHWQLIHTASGSVRAVPLP</sequence>
<dbReference type="EnsemblMetazoa" id="AALB004496-RA">
    <property type="protein sequence ID" value="AALB004496-PA"/>
    <property type="gene ID" value="AALB004496"/>
</dbReference>
<dbReference type="OrthoDB" id="7728832at2759"/>
<dbReference type="Proteomes" id="UP000069272">
    <property type="component" value="Chromosome 3L"/>
</dbReference>
<dbReference type="KEGG" id="aali:118465772"/>
<reference evidence="1" key="2">
    <citation type="submission" date="2022-08" db="UniProtKB">
        <authorList>
            <consortium name="EnsemblMetazoa"/>
        </authorList>
    </citation>
    <scope>IDENTIFICATION</scope>
    <source>
        <strain evidence="1">STECLA/ALBI9_A</strain>
    </source>
</reference>
<dbReference type="RefSeq" id="XP_035790181.1">
    <property type="nucleotide sequence ID" value="XM_035934288.1"/>
</dbReference>
<evidence type="ECO:0000313" key="2">
    <source>
        <dbReference type="Proteomes" id="UP000069272"/>
    </source>
</evidence>
<reference evidence="1 2" key="1">
    <citation type="journal article" date="2017" name="G3 (Bethesda)">
        <title>The Physical Genome Mapping of Anopheles albimanus Corrected Scaffold Misassemblies and Identified Interarm Rearrangements in Genus Anopheles.</title>
        <authorList>
            <person name="Artemov G.N."/>
            <person name="Peery A.N."/>
            <person name="Jiang X."/>
            <person name="Tu Z."/>
            <person name="Stegniy V.N."/>
            <person name="Sharakhova M.V."/>
            <person name="Sharakhov I.V."/>
        </authorList>
    </citation>
    <scope>NUCLEOTIDE SEQUENCE [LARGE SCALE GENOMIC DNA]</scope>
    <source>
        <strain evidence="1 2">ALBI9_A</strain>
    </source>
</reference>
<dbReference type="GeneID" id="118465772"/>